<accession>A0A7W0ACP6</accession>
<evidence type="ECO:0000313" key="3">
    <source>
        <dbReference type="EMBL" id="MCG6660415.1"/>
    </source>
</evidence>
<dbReference type="RefSeq" id="WP_181513237.1">
    <property type="nucleotide sequence ID" value="NZ_JABFUB010000001.1"/>
</dbReference>
<dbReference type="Pfam" id="PF09722">
    <property type="entry name" value="Xre_MbcA_ParS_C"/>
    <property type="match status" value="1"/>
</dbReference>
<dbReference type="AlphaFoldDB" id="A0A7W0ACP6"/>
<protein>
    <submittedName>
        <fullName evidence="2">DUF2384 domain-containing protein</fullName>
    </submittedName>
</protein>
<dbReference type="EMBL" id="JACEFT010000001">
    <property type="protein sequence ID" value="MBA2777745.1"/>
    <property type="molecule type" value="Genomic_DNA"/>
</dbReference>
<dbReference type="Proteomes" id="UP000814353">
    <property type="component" value="Unassembled WGS sequence"/>
</dbReference>
<proteinExistence type="predicted"/>
<name>A0A7W0ACP6_9GAMM</name>
<feature type="domain" description="Antitoxin Xre/MbcA/ParS-like toxin-binding" evidence="1">
    <location>
        <begin position="96"/>
        <end position="144"/>
    </location>
</feature>
<reference evidence="3 5" key="1">
    <citation type="submission" date="2020-05" db="EMBL/GenBank/DDBJ databases">
        <title>Comparative genomic analysis of denitrifying bacteria from Halomonas genus.</title>
        <authorList>
            <person name="Wang L."/>
            <person name="Shao Z."/>
        </authorList>
    </citation>
    <scope>NUCLEOTIDE SEQUENCE [LARGE SCALE GENOMIC DNA]</scope>
    <source>
        <strain evidence="3 5">DSM 17331</strain>
    </source>
</reference>
<gene>
    <name evidence="2" type="ORF">H1D44_02410</name>
    <name evidence="3" type="ORF">HOP48_02490</name>
</gene>
<dbReference type="Proteomes" id="UP000518091">
    <property type="component" value="Unassembled WGS sequence"/>
</dbReference>
<evidence type="ECO:0000313" key="5">
    <source>
        <dbReference type="Proteomes" id="UP000814353"/>
    </source>
</evidence>
<reference evidence="2 4" key="2">
    <citation type="submission" date="2020-07" db="EMBL/GenBank/DDBJ databases">
        <title>Identification of Halomonas strains.</title>
        <authorList>
            <person name="Xiao Z."/>
            <person name="Shen J."/>
        </authorList>
    </citation>
    <scope>NUCLEOTIDE SEQUENCE [LARGE SCALE GENOMIC DNA]</scope>
    <source>
        <strain evidence="2 4">DSM 17331</strain>
    </source>
</reference>
<evidence type="ECO:0000313" key="4">
    <source>
        <dbReference type="Proteomes" id="UP000518091"/>
    </source>
</evidence>
<dbReference type="EMBL" id="JABFUB010000001">
    <property type="protein sequence ID" value="MCG6660415.1"/>
    <property type="molecule type" value="Genomic_DNA"/>
</dbReference>
<comment type="caution">
    <text evidence="2">The sequence shown here is derived from an EMBL/GenBank/DDBJ whole genome shotgun (WGS) entry which is preliminary data.</text>
</comment>
<organism evidence="2 4">
    <name type="scientific">Billgrantia kenyensis</name>
    <dbReference type="NCBI Taxonomy" id="321266"/>
    <lineage>
        <taxon>Bacteria</taxon>
        <taxon>Pseudomonadati</taxon>
        <taxon>Pseudomonadota</taxon>
        <taxon>Gammaproteobacteria</taxon>
        <taxon>Oceanospirillales</taxon>
        <taxon>Halomonadaceae</taxon>
        <taxon>Billgrantia</taxon>
    </lineage>
</organism>
<evidence type="ECO:0000313" key="2">
    <source>
        <dbReference type="EMBL" id="MBA2777745.1"/>
    </source>
</evidence>
<keyword evidence="5" id="KW-1185">Reference proteome</keyword>
<sequence length="147" mass="16703">MEALKRDGDSEEGIRGVKVPPAVYRDKVAFIQTVREGISGSVVKQAIHALGDNRELFVRLLETTPGNLHRFYKRKALSRADSEEVLDVLRVFYHTRQVFGDGDKALRWLNTPIPALSGEKPLDLFDTFEGRCLVREVLRKVEFGEFS</sequence>
<evidence type="ECO:0000259" key="1">
    <source>
        <dbReference type="Pfam" id="PF09722"/>
    </source>
</evidence>
<dbReference type="InterPro" id="IPR024467">
    <property type="entry name" value="Xre/MbcA/ParS-like_toxin-bd"/>
</dbReference>